<reference evidence="7" key="1">
    <citation type="submission" date="2011-09" db="EMBL/GenBank/DDBJ databases">
        <title>The permanent draft genome of Mucilaginibacter paludis DSM 18603.</title>
        <authorList>
            <consortium name="US DOE Joint Genome Institute (JGI-PGF)"/>
            <person name="Lucas S."/>
            <person name="Han J."/>
            <person name="Lapidus A."/>
            <person name="Bruce D."/>
            <person name="Goodwin L."/>
            <person name="Pitluck S."/>
            <person name="Peters L."/>
            <person name="Kyrpides N."/>
            <person name="Mavromatis K."/>
            <person name="Ivanova N."/>
            <person name="Mikhailova N."/>
            <person name="Held B."/>
            <person name="Detter J.C."/>
            <person name="Tapia R."/>
            <person name="Han C."/>
            <person name="Land M."/>
            <person name="Hauser L."/>
            <person name="Markowitz V."/>
            <person name="Cheng J.-F."/>
            <person name="Hugenholtz P."/>
            <person name="Woyke T."/>
            <person name="Wu D."/>
            <person name="Tindall B."/>
            <person name="Brambilla E."/>
            <person name="Klenk H.-P."/>
            <person name="Eisen J.A."/>
        </authorList>
    </citation>
    <scope>NUCLEOTIDE SEQUENCE [LARGE SCALE GENOMIC DNA]</scope>
    <source>
        <strain evidence="7">DSM 18603</strain>
    </source>
</reference>
<dbReference type="AlphaFoldDB" id="H1Y8Y3"/>
<comment type="subcellular location">
    <subcellularLocation>
        <location evidence="1">Cell envelope</location>
    </subcellularLocation>
</comment>
<evidence type="ECO:0000256" key="3">
    <source>
        <dbReference type="ARBA" id="ARBA00023157"/>
    </source>
</evidence>
<dbReference type="eggNOG" id="COG0526">
    <property type="taxonomic scope" value="Bacteria"/>
</dbReference>
<dbReference type="OrthoDB" id="1069091at2"/>
<feature type="chain" id="PRO_5003558448" evidence="5">
    <location>
        <begin position="20"/>
        <end position="381"/>
    </location>
</feature>
<dbReference type="CDD" id="cd02966">
    <property type="entry name" value="TlpA_like_family"/>
    <property type="match status" value="1"/>
</dbReference>
<feature type="signal peptide" evidence="5">
    <location>
        <begin position="1"/>
        <end position="19"/>
    </location>
</feature>
<dbReference type="InterPro" id="IPR013766">
    <property type="entry name" value="Thioredoxin_domain"/>
</dbReference>
<keyword evidence="3" id="KW-1015">Disulfide bond</keyword>
<keyword evidence="4" id="KW-0676">Redox-active center</keyword>
<dbReference type="InterPro" id="IPR050553">
    <property type="entry name" value="Thioredoxin_ResA/DsbE_sf"/>
</dbReference>
<accession>H1Y8Y3</accession>
<dbReference type="PROSITE" id="PS51352">
    <property type="entry name" value="THIOREDOXIN_2"/>
    <property type="match status" value="1"/>
</dbReference>
<dbReference type="HOGENOM" id="CLU_042529_1_0_10"/>
<dbReference type="Pfam" id="PF00578">
    <property type="entry name" value="AhpC-TSA"/>
    <property type="match status" value="1"/>
</dbReference>
<dbReference type="InterPro" id="IPR036249">
    <property type="entry name" value="Thioredoxin-like_sf"/>
</dbReference>
<dbReference type="Gene3D" id="3.40.30.10">
    <property type="entry name" value="Glutaredoxin"/>
    <property type="match status" value="1"/>
</dbReference>
<dbReference type="InterPro" id="IPR000866">
    <property type="entry name" value="AhpC/TSA"/>
</dbReference>
<evidence type="ECO:0000256" key="2">
    <source>
        <dbReference type="ARBA" id="ARBA00022748"/>
    </source>
</evidence>
<dbReference type="PANTHER" id="PTHR42852">
    <property type="entry name" value="THIOL:DISULFIDE INTERCHANGE PROTEIN DSBE"/>
    <property type="match status" value="1"/>
</dbReference>
<dbReference type="STRING" id="714943.Mucpa_4663"/>
<dbReference type="SUPFAM" id="SSF52833">
    <property type="entry name" value="Thioredoxin-like"/>
    <property type="match status" value="1"/>
</dbReference>
<dbReference type="EMBL" id="CM001403">
    <property type="protein sequence ID" value="EHQ28749.1"/>
    <property type="molecule type" value="Genomic_DNA"/>
</dbReference>
<dbReference type="GO" id="GO:0017004">
    <property type="term" value="P:cytochrome complex assembly"/>
    <property type="evidence" value="ECO:0007669"/>
    <property type="project" value="UniProtKB-KW"/>
</dbReference>
<dbReference type="RefSeq" id="WP_008509659.1">
    <property type="nucleotide sequence ID" value="NZ_CM001403.1"/>
</dbReference>
<dbReference type="PANTHER" id="PTHR42852:SF6">
    <property type="entry name" value="THIOL:DISULFIDE INTERCHANGE PROTEIN DSBE"/>
    <property type="match status" value="1"/>
</dbReference>
<evidence type="ECO:0000256" key="1">
    <source>
        <dbReference type="ARBA" id="ARBA00004196"/>
    </source>
</evidence>
<sequence>MNIKSIVIAFFCLPAFASAQVAKGTYLIKGQITGINKKQAVKAYLNIYRNTATYDSVSIKNDYFKFTGKIAEPNIASITFRLKVKGKDTIKVFRLFIEKGVANVVFKVDSQIRLETVSSALNKQMKAYDSSTAAITEKSDSLFRAYIRLEDQKLDSTRDQATIIEKTGRISDRIDSLDVLLHAAEQRFITAHRASYFSLFLLSESQRHGLPYEKTQFLFAKLNPAIRKTGLGRKLGATLIKESAFAIGKKLPDFSQSDTSGKVLSLKSFRGKYVLVDFWASWCNPCRAENPNVKKAYQRYHQNNFEVLGVSSDIQKASWLRAIKADGLVWTNLIDNDGKVGKLLNIQAIPSNFLLDPTGKIIARNLRGDELNKTLASVLFK</sequence>
<evidence type="ECO:0000256" key="4">
    <source>
        <dbReference type="ARBA" id="ARBA00023284"/>
    </source>
</evidence>
<dbReference type="GO" id="GO:0016491">
    <property type="term" value="F:oxidoreductase activity"/>
    <property type="evidence" value="ECO:0007669"/>
    <property type="project" value="InterPro"/>
</dbReference>
<feature type="domain" description="Thioredoxin" evidence="6">
    <location>
        <begin position="245"/>
        <end position="381"/>
    </location>
</feature>
<dbReference type="GO" id="GO:0016209">
    <property type="term" value="F:antioxidant activity"/>
    <property type="evidence" value="ECO:0007669"/>
    <property type="project" value="InterPro"/>
</dbReference>
<dbReference type="Proteomes" id="UP000002774">
    <property type="component" value="Chromosome"/>
</dbReference>
<name>H1Y8Y3_9SPHI</name>
<keyword evidence="5" id="KW-0732">Signal</keyword>
<evidence type="ECO:0000313" key="8">
    <source>
        <dbReference type="Proteomes" id="UP000002774"/>
    </source>
</evidence>
<gene>
    <name evidence="7" type="ORF">Mucpa_4663</name>
</gene>
<proteinExistence type="predicted"/>
<evidence type="ECO:0000259" key="6">
    <source>
        <dbReference type="PROSITE" id="PS51352"/>
    </source>
</evidence>
<dbReference type="InterPro" id="IPR025380">
    <property type="entry name" value="DUF4369"/>
</dbReference>
<organism evidence="7 8">
    <name type="scientific">Mucilaginibacter paludis DSM 18603</name>
    <dbReference type="NCBI Taxonomy" id="714943"/>
    <lineage>
        <taxon>Bacteria</taxon>
        <taxon>Pseudomonadati</taxon>
        <taxon>Bacteroidota</taxon>
        <taxon>Sphingobacteriia</taxon>
        <taxon>Sphingobacteriales</taxon>
        <taxon>Sphingobacteriaceae</taxon>
        <taxon>Mucilaginibacter</taxon>
    </lineage>
</organism>
<dbReference type="GO" id="GO:0030313">
    <property type="term" value="C:cell envelope"/>
    <property type="evidence" value="ECO:0007669"/>
    <property type="project" value="UniProtKB-SubCell"/>
</dbReference>
<evidence type="ECO:0000313" key="7">
    <source>
        <dbReference type="EMBL" id="EHQ28749.1"/>
    </source>
</evidence>
<dbReference type="Pfam" id="PF14289">
    <property type="entry name" value="DUF4369"/>
    <property type="match status" value="1"/>
</dbReference>
<keyword evidence="2" id="KW-0201">Cytochrome c-type biogenesis</keyword>
<evidence type="ECO:0000256" key="5">
    <source>
        <dbReference type="SAM" id="SignalP"/>
    </source>
</evidence>
<protein>
    <submittedName>
        <fullName evidence="7">Alkyl hydroperoxide reductase/ Thiol specific antioxidant/ Mal allergen</fullName>
    </submittedName>
</protein>
<keyword evidence="8" id="KW-1185">Reference proteome</keyword>